<keyword evidence="3" id="KW-1185">Reference proteome</keyword>
<protein>
    <submittedName>
        <fullName evidence="2">Uncharacterized protein</fullName>
    </submittedName>
</protein>
<feature type="compositionally biased region" description="Polar residues" evidence="1">
    <location>
        <begin position="216"/>
        <end position="240"/>
    </location>
</feature>
<accession>A0A9D4TCZ0</accession>
<feature type="region of interest" description="Disordered" evidence="1">
    <location>
        <begin position="178"/>
        <end position="247"/>
    </location>
</feature>
<evidence type="ECO:0000256" key="1">
    <source>
        <dbReference type="SAM" id="MobiDB-lite"/>
    </source>
</evidence>
<proteinExistence type="predicted"/>
<gene>
    <name evidence="2" type="ORF">HPB52_025421</name>
</gene>
<feature type="compositionally biased region" description="Basic and acidic residues" evidence="1">
    <location>
        <begin position="42"/>
        <end position="51"/>
    </location>
</feature>
<sequence length="480" mass="53308">MASSTKALLGDRAVKDAPGVGASGGSATSHQPEATAAAHGRLLSELKEKLRAMAPKTPSPEKTTGLNASGSSSSSRPRSSGEGYPTWTQPRAFGESTKSLPTPTTAVRSCNCRPPTDLQVRVMLRCQCFLHCASVEATRTEEQTMNTKSAYGPRKSGLVCRLVNCFNEKASLQESDVRAAVDAPKSAPSSTIRKTSPAAYAKSPEVSEGEEKQECNLDSSGHTSRQGEEQSSLDLSASEASRQRVRDALAQASDTLNEMRRDLSKIFQKGKSFATESSPTPPMSQSSDDVIALLSLISQLNRDAVDMEAEEEFLEGEAYEDSLDPRIRSRRYIVIDEIDDINEEIESQWVEVYEQLQSSLNKRLRQTLADCRRCPKEEAGASQEILPSKATEEWRQLVTDIKADFHTACADFEKWRTELLEHIFRTSCAALHRRQRLWVLGEILRDDVFFSLLVFERRTRTRVAALWKKLVERRELDLDA</sequence>
<feature type="region of interest" description="Disordered" evidence="1">
    <location>
        <begin position="1"/>
        <end position="107"/>
    </location>
</feature>
<feature type="compositionally biased region" description="Polar residues" evidence="1">
    <location>
        <begin position="96"/>
        <end position="107"/>
    </location>
</feature>
<dbReference type="EMBL" id="JABSTV010000734">
    <property type="protein sequence ID" value="KAH7985752.1"/>
    <property type="molecule type" value="Genomic_DNA"/>
</dbReference>
<organism evidence="2 3">
    <name type="scientific">Rhipicephalus sanguineus</name>
    <name type="common">Brown dog tick</name>
    <name type="synonym">Ixodes sanguineus</name>
    <dbReference type="NCBI Taxonomy" id="34632"/>
    <lineage>
        <taxon>Eukaryota</taxon>
        <taxon>Metazoa</taxon>
        <taxon>Ecdysozoa</taxon>
        <taxon>Arthropoda</taxon>
        <taxon>Chelicerata</taxon>
        <taxon>Arachnida</taxon>
        <taxon>Acari</taxon>
        <taxon>Parasitiformes</taxon>
        <taxon>Ixodida</taxon>
        <taxon>Ixodoidea</taxon>
        <taxon>Ixodidae</taxon>
        <taxon>Rhipicephalinae</taxon>
        <taxon>Rhipicephalus</taxon>
        <taxon>Rhipicephalus</taxon>
    </lineage>
</organism>
<evidence type="ECO:0000313" key="3">
    <source>
        <dbReference type="Proteomes" id="UP000821837"/>
    </source>
</evidence>
<dbReference type="Proteomes" id="UP000821837">
    <property type="component" value="Unassembled WGS sequence"/>
</dbReference>
<feature type="compositionally biased region" description="Low complexity" evidence="1">
    <location>
        <begin position="69"/>
        <end position="81"/>
    </location>
</feature>
<reference evidence="2" key="2">
    <citation type="submission" date="2021-09" db="EMBL/GenBank/DDBJ databases">
        <authorList>
            <person name="Jia N."/>
            <person name="Wang J."/>
            <person name="Shi W."/>
            <person name="Du L."/>
            <person name="Sun Y."/>
            <person name="Zhan W."/>
            <person name="Jiang J."/>
            <person name="Wang Q."/>
            <person name="Zhang B."/>
            <person name="Ji P."/>
            <person name="Sakyi L.B."/>
            <person name="Cui X."/>
            <person name="Yuan T."/>
            <person name="Jiang B."/>
            <person name="Yang W."/>
            <person name="Lam T.T.-Y."/>
            <person name="Chang Q."/>
            <person name="Ding S."/>
            <person name="Wang X."/>
            <person name="Zhu J."/>
            <person name="Ruan X."/>
            <person name="Zhao L."/>
            <person name="Wei J."/>
            <person name="Que T."/>
            <person name="Du C."/>
            <person name="Cheng J."/>
            <person name="Dai P."/>
            <person name="Han X."/>
            <person name="Huang E."/>
            <person name="Gao Y."/>
            <person name="Liu J."/>
            <person name="Shao H."/>
            <person name="Ye R."/>
            <person name="Li L."/>
            <person name="Wei W."/>
            <person name="Wang X."/>
            <person name="Wang C."/>
            <person name="Huo Q."/>
            <person name="Li W."/>
            <person name="Guo W."/>
            <person name="Chen H."/>
            <person name="Chen S."/>
            <person name="Zhou L."/>
            <person name="Zhou L."/>
            <person name="Ni X."/>
            <person name="Tian J."/>
            <person name="Zhou Y."/>
            <person name="Sheng Y."/>
            <person name="Liu T."/>
            <person name="Pan Y."/>
            <person name="Xia L."/>
            <person name="Li J."/>
            <person name="Zhao F."/>
            <person name="Cao W."/>
        </authorList>
    </citation>
    <scope>NUCLEOTIDE SEQUENCE</scope>
    <source>
        <strain evidence="2">Rsan-2018</strain>
        <tissue evidence="2">Larvae</tissue>
    </source>
</reference>
<reference evidence="2" key="1">
    <citation type="journal article" date="2020" name="Cell">
        <title>Large-Scale Comparative Analyses of Tick Genomes Elucidate Their Genetic Diversity and Vector Capacities.</title>
        <authorList>
            <consortium name="Tick Genome and Microbiome Consortium (TIGMIC)"/>
            <person name="Jia N."/>
            <person name="Wang J."/>
            <person name="Shi W."/>
            <person name="Du L."/>
            <person name="Sun Y."/>
            <person name="Zhan W."/>
            <person name="Jiang J.F."/>
            <person name="Wang Q."/>
            <person name="Zhang B."/>
            <person name="Ji P."/>
            <person name="Bell-Sakyi L."/>
            <person name="Cui X.M."/>
            <person name="Yuan T.T."/>
            <person name="Jiang B.G."/>
            <person name="Yang W.F."/>
            <person name="Lam T.T."/>
            <person name="Chang Q.C."/>
            <person name="Ding S.J."/>
            <person name="Wang X.J."/>
            <person name="Zhu J.G."/>
            <person name="Ruan X.D."/>
            <person name="Zhao L."/>
            <person name="Wei J.T."/>
            <person name="Ye R.Z."/>
            <person name="Que T.C."/>
            <person name="Du C.H."/>
            <person name="Zhou Y.H."/>
            <person name="Cheng J.X."/>
            <person name="Dai P.F."/>
            <person name="Guo W.B."/>
            <person name="Han X.H."/>
            <person name="Huang E.J."/>
            <person name="Li L.F."/>
            <person name="Wei W."/>
            <person name="Gao Y.C."/>
            <person name="Liu J.Z."/>
            <person name="Shao H.Z."/>
            <person name="Wang X."/>
            <person name="Wang C.C."/>
            <person name="Yang T.C."/>
            <person name="Huo Q.B."/>
            <person name="Li W."/>
            <person name="Chen H.Y."/>
            <person name="Chen S.E."/>
            <person name="Zhou L.G."/>
            <person name="Ni X.B."/>
            <person name="Tian J.H."/>
            <person name="Sheng Y."/>
            <person name="Liu T."/>
            <person name="Pan Y.S."/>
            <person name="Xia L.Y."/>
            <person name="Li J."/>
            <person name="Zhao F."/>
            <person name="Cao W.C."/>
        </authorList>
    </citation>
    <scope>NUCLEOTIDE SEQUENCE</scope>
    <source>
        <strain evidence="2">Rsan-2018</strain>
    </source>
</reference>
<comment type="caution">
    <text evidence="2">The sequence shown here is derived from an EMBL/GenBank/DDBJ whole genome shotgun (WGS) entry which is preliminary data.</text>
</comment>
<dbReference type="AlphaFoldDB" id="A0A9D4TCZ0"/>
<evidence type="ECO:0000313" key="2">
    <source>
        <dbReference type="EMBL" id="KAH7985752.1"/>
    </source>
</evidence>
<name>A0A9D4TCZ0_RHISA</name>